<dbReference type="Proteomes" id="UP000598971">
    <property type="component" value="Unassembled WGS sequence"/>
</dbReference>
<dbReference type="SUPFAM" id="SSF51182">
    <property type="entry name" value="RmlC-like cupins"/>
    <property type="match status" value="1"/>
</dbReference>
<dbReference type="CDD" id="cd02230">
    <property type="entry name" value="cupin_HP0902-like"/>
    <property type="match status" value="1"/>
</dbReference>
<dbReference type="EMBL" id="WHPF01000006">
    <property type="protein sequence ID" value="NNV55750.1"/>
    <property type="molecule type" value="Genomic_DNA"/>
</dbReference>
<comment type="caution">
    <text evidence="1">The sequence shown here is derived from an EMBL/GenBank/DDBJ whole genome shotgun (WGS) entry which is preliminary data.</text>
</comment>
<reference evidence="1" key="1">
    <citation type="submission" date="2019-10" db="EMBL/GenBank/DDBJ databases">
        <title>Draft genome sequence of Panacibacter sp. KCS-6.</title>
        <authorList>
            <person name="Yim K.J."/>
        </authorList>
    </citation>
    <scope>NUCLEOTIDE SEQUENCE</scope>
    <source>
        <strain evidence="1">KCS-6</strain>
    </source>
</reference>
<dbReference type="Gene3D" id="2.60.120.10">
    <property type="entry name" value="Jelly Rolls"/>
    <property type="match status" value="1"/>
</dbReference>
<evidence type="ECO:0000313" key="2">
    <source>
        <dbReference type="Proteomes" id="UP000598971"/>
    </source>
</evidence>
<gene>
    <name evidence="1" type="ORF">GD597_09785</name>
</gene>
<name>A0A8J8FDM7_9BACT</name>
<proteinExistence type="predicted"/>
<organism evidence="1 2">
    <name type="scientific">Limnovirga soli</name>
    <dbReference type="NCBI Taxonomy" id="2656915"/>
    <lineage>
        <taxon>Bacteria</taxon>
        <taxon>Pseudomonadati</taxon>
        <taxon>Bacteroidota</taxon>
        <taxon>Chitinophagia</taxon>
        <taxon>Chitinophagales</taxon>
        <taxon>Chitinophagaceae</taxon>
        <taxon>Limnovirga</taxon>
    </lineage>
</organism>
<dbReference type="InterPro" id="IPR011051">
    <property type="entry name" value="RmlC_Cupin_sf"/>
</dbReference>
<keyword evidence="2" id="KW-1185">Reference proteome</keyword>
<accession>A0A8J8FDM7</accession>
<protein>
    <submittedName>
        <fullName evidence="1">Cupin domain-containing protein</fullName>
    </submittedName>
</protein>
<dbReference type="PANTHER" id="PTHR37694">
    <property type="entry name" value="SLR8022 PROTEIN"/>
    <property type="match status" value="1"/>
</dbReference>
<sequence>MEKNEMKKIRSSISIEIIEYIPQAMVSKTIIEKTTGNINVISFADGEGLAEKKSPHDSFIQIIDGRAELVIDGNLHMLETGYSIIIPANTFYYIKPNEQFKMIATIIKSAYE</sequence>
<dbReference type="InterPro" id="IPR014710">
    <property type="entry name" value="RmlC-like_jellyroll"/>
</dbReference>
<dbReference type="AlphaFoldDB" id="A0A8J8FDM7"/>
<evidence type="ECO:0000313" key="1">
    <source>
        <dbReference type="EMBL" id="NNV55750.1"/>
    </source>
</evidence>
<dbReference type="PANTHER" id="PTHR37694:SF1">
    <property type="entry name" value="SLR8022 PROTEIN"/>
    <property type="match status" value="1"/>
</dbReference>